<evidence type="ECO:0000256" key="7">
    <source>
        <dbReference type="ARBA" id="ARBA00022741"/>
    </source>
</evidence>
<keyword evidence="6 17" id="KW-0732">Signal</keyword>
<comment type="catalytic activity">
    <reaction evidence="13 15">
        <text>L-threonyl-[protein] + ATP = O-phospho-L-threonyl-[protein] + ADP + H(+)</text>
        <dbReference type="Rhea" id="RHEA:46608"/>
        <dbReference type="Rhea" id="RHEA-COMP:11060"/>
        <dbReference type="Rhea" id="RHEA-COMP:11605"/>
        <dbReference type="ChEBI" id="CHEBI:15378"/>
        <dbReference type="ChEBI" id="CHEBI:30013"/>
        <dbReference type="ChEBI" id="CHEBI:30616"/>
        <dbReference type="ChEBI" id="CHEBI:61977"/>
        <dbReference type="ChEBI" id="CHEBI:456216"/>
        <dbReference type="EC" id="2.7.11.1"/>
    </reaction>
</comment>
<keyword evidence="16" id="KW-0472">Membrane</keyword>
<dbReference type="Gene3D" id="3.30.200.20">
    <property type="entry name" value="Phosphorylase Kinase, domain 1"/>
    <property type="match status" value="1"/>
</dbReference>
<feature type="domain" description="Bulb-type lectin" evidence="19">
    <location>
        <begin position="24"/>
        <end position="146"/>
    </location>
</feature>
<dbReference type="GO" id="GO:0030246">
    <property type="term" value="F:carbohydrate binding"/>
    <property type="evidence" value="ECO:0007669"/>
    <property type="project" value="UniProtKB-KW"/>
</dbReference>
<evidence type="ECO:0000313" key="21">
    <source>
        <dbReference type="EMBL" id="RZB83308.1"/>
    </source>
</evidence>
<dbReference type="SUPFAM" id="SSF56112">
    <property type="entry name" value="Protein kinase-like (PK-like)"/>
    <property type="match status" value="1"/>
</dbReference>
<evidence type="ECO:0000256" key="5">
    <source>
        <dbReference type="ARBA" id="ARBA00022679"/>
    </source>
</evidence>
<feature type="signal peptide" evidence="17">
    <location>
        <begin position="1"/>
        <end position="23"/>
    </location>
</feature>
<evidence type="ECO:0000256" key="10">
    <source>
        <dbReference type="ARBA" id="ARBA00023157"/>
    </source>
</evidence>
<evidence type="ECO:0000256" key="3">
    <source>
        <dbReference type="ARBA" id="ARBA00022527"/>
    </source>
</evidence>
<dbReference type="InterPro" id="IPR008271">
    <property type="entry name" value="Ser/Thr_kinase_AS"/>
</dbReference>
<dbReference type="Proteomes" id="UP000289340">
    <property type="component" value="Chromosome 11"/>
</dbReference>
<organism evidence="21 22">
    <name type="scientific">Glycine soja</name>
    <name type="common">Wild soybean</name>
    <dbReference type="NCBI Taxonomy" id="3848"/>
    <lineage>
        <taxon>Eukaryota</taxon>
        <taxon>Viridiplantae</taxon>
        <taxon>Streptophyta</taxon>
        <taxon>Embryophyta</taxon>
        <taxon>Tracheophyta</taxon>
        <taxon>Spermatophyta</taxon>
        <taxon>Magnoliopsida</taxon>
        <taxon>eudicotyledons</taxon>
        <taxon>Gunneridae</taxon>
        <taxon>Pentapetalae</taxon>
        <taxon>rosids</taxon>
        <taxon>fabids</taxon>
        <taxon>Fabales</taxon>
        <taxon>Fabaceae</taxon>
        <taxon>Papilionoideae</taxon>
        <taxon>50 kb inversion clade</taxon>
        <taxon>NPAAA clade</taxon>
        <taxon>indigoferoid/millettioid clade</taxon>
        <taxon>Phaseoleae</taxon>
        <taxon>Glycine</taxon>
        <taxon>Glycine subgen. Soja</taxon>
    </lineage>
</organism>
<dbReference type="Pfam" id="PF01453">
    <property type="entry name" value="B_lectin"/>
    <property type="match status" value="1"/>
</dbReference>
<dbReference type="GO" id="GO:0004674">
    <property type="term" value="F:protein serine/threonine kinase activity"/>
    <property type="evidence" value="ECO:0007669"/>
    <property type="project" value="UniProtKB-KW"/>
</dbReference>
<accession>A0A445IBT0</accession>
<protein>
    <recommendedName>
        <fullName evidence="15">Receptor-like serine/threonine-protein kinase</fullName>
        <ecNumber evidence="15">2.7.11.1</ecNumber>
    </recommendedName>
</protein>
<dbReference type="InterPro" id="IPR036426">
    <property type="entry name" value="Bulb-type_lectin_dom_sf"/>
</dbReference>
<dbReference type="SUPFAM" id="SSF51110">
    <property type="entry name" value="alpha-D-mannose-specific plant lectins"/>
    <property type="match status" value="1"/>
</dbReference>
<dbReference type="PROSITE" id="PS50927">
    <property type="entry name" value="BULB_LECTIN"/>
    <property type="match status" value="1"/>
</dbReference>
<dbReference type="PROSITE" id="PS00108">
    <property type="entry name" value="PROTEIN_KINASE_ST"/>
    <property type="match status" value="1"/>
</dbReference>
<comment type="caution">
    <text evidence="21">The sequence shown here is derived from an EMBL/GenBank/DDBJ whole genome shotgun (WGS) entry which is preliminary data.</text>
</comment>
<keyword evidence="2" id="KW-1003">Cell membrane</keyword>
<dbReference type="PROSITE" id="PS50948">
    <property type="entry name" value="PAN"/>
    <property type="match status" value="1"/>
</dbReference>
<evidence type="ECO:0000259" key="19">
    <source>
        <dbReference type="PROSITE" id="PS50927"/>
    </source>
</evidence>
<comment type="similarity">
    <text evidence="15">Belongs to the protein kinase superfamily. Ser/Thr protein kinase family.</text>
</comment>
<evidence type="ECO:0000256" key="11">
    <source>
        <dbReference type="ARBA" id="ARBA00023170"/>
    </source>
</evidence>
<keyword evidence="11 21" id="KW-0675">Receptor</keyword>
<dbReference type="InterPro" id="IPR003609">
    <property type="entry name" value="Pan_app"/>
</dbReference>
<dbReference type="InterPro" id="IPR001245">
    <property type="entry name" value="Ser-Thr/Tyr_kinase_cat_dom"/>
</dbReference>
<evidence type="ECO:0000256" key="1">
    <source>
        <dbReference type="ARBA" id="ARBA00004251"/>
    </source>
</evidence>
<dbReference type="CDD" id="cd01098">
    <property type="entry name" value="PAN_AP_plant"/>
    <property type="match status" value="1"/>
</dbReference>
<evidence type="ECO:0000256" key="8">
    <source>
        <dbReference type="ARBA" id="ARBA00022777"/>
    </source>
</evidence>
<dbReference type="Pfam" id="PF07714">
    <property type="entry name" value="PK_Tyr_Ser-Thr"/>
    <property type="match status" value="1"/>
</dbReference>
<dbReference type="GO" id="GO:0005524">
    <property type="term" value="F:ATP binding"/>
    <property type="evidence" value="ECO:0007669"/>
    <property type="project" value="UniProtKB-KW"/>
</dbReference>
<dbReference type="GO" id="GO:0005886">
    <property type="term" value="C:plasma membrane"/>
    <property type="evidence" value="ECO:0007669"/>
    <property type="project" value="UniProtKB-SubCell"/>
</dbReference>
<keyword evidence="12" id="KW-0325">Glycoprotein</keyword>
<evidence type="ECO:0000256" key="12">
    <source>
        <dbReference type="ARBA" id="ARBA00023180"/>
    </source>
</evidence>
<keyword evidence="21" id="KW-0430">Lectin</keyword>
<evidence type="ECO:0000259" key="18">
    <source>
        <dbReference type="PROSITE" id="PS50011"/>
    </source>
</evidence>
<evidence type="ECO:0000256" key="13">
    <source>
        <dbReference type="ARBA" id="ARBA00047899"/>
    </source>
</evidence>
<evidence type="ECO:0000256" key="2">
    <source>
        <dbReference type="ARBA" id="ARBA00022475"/>
    </source>
</evidence>
<dbReference type="PROSITE" id="PS50011">
    <property type="entry name" value="PROTEIN_KINASE_DOM"/>
    <property type="match status" value="1"/>
</dbReference>
<dbReference type="FunFam" id="3.50.4.10:FF:000002">
    <property type="entry name" value="G-type lectin S-receptor-like serine/threonine-protein kinase"/>
    <property type="match status" value="1"/>
</dbReference>
<dbReference type="InterPro" id="IPR011009">
    <property type="entry name" value="Kinase-like_dom_sf"/>
</dbReference>
<dbReference type="PIRSF" id="PIRSF000641">
    <property type="entry name" value="SRK"/>
    <property type="match status" value="1"/>
</dbReference>
<dbReference type="FunFam" id="2.90.10.10:FF:000004">
    <property type="entry name" value="G-type lectin S-receptor-like serine/threonine-protein kinase"/>
    <property type="match status" value="1"/>
</dbReference>
<dbReference type="InterPro" id="IPR024171">
    <property type="entry name" value="SRK-like_kinase"/>
</dbReference>
<dbReference type="SMART" id="SM00108">
    <property type="entry name" value="B_lectin"/>
    <property type="match status" value="1"/>
</dbReference>
<evidence type="ECO:0000256" key="14">
    <source>
        <dbReference type="ARBA" id="ARBA00048679"/>
    </source>
</evidence>
<dbReference type="Gene3D" id="1.10.510.10">
    <property type="entry name" value="Transferase(Phosphotransferase) domain 1"/>
    <property type="match status" value="1"/>
</dbReference>
<dbReference type="InterPro" id="IPR000858">
    <property type="entry name" value="S_locus_glycoprot_dom"/>
</dbReference>
<keyword evidence="8 15" id="KW-0418">Kinase</keyword>
<comment type="subcellular location">
    <subcellularLocation>
        <location evidence="1">Cell membrane</location>
        <topology evidence="1">Single-pass type I membrane protein</topology>
    </subcellularLocation>
</comment>
<dbReference type="InterPro" id="IPR001480">
    <property type="entry name" value="Bulb-type_lectin_dom"/>
</dbReference>
<evidence type="ECO:0000256" key="15">
    <source>
        <dbReference type="PIRNR" id="PIRNR000641"/>
    </source>
</evidence>
<dbReference type="PANTHER" id="PTHR27002:SF1069">
    <property type="entry name" value="NON-SPECIFIC SERINE_THREONINE PROTEIN KINASE"/>
    <property type="match status" value="1"/>
</dbReference>
<feature type="transmembrane region" description="Helical" evidence="16">
    <location>
        <begin position="430"/>
        <end position="453"/>
    </location>
</feature>
<dbReference type="InterPro" id="IPR000719">
    <property type="entry name" value="Prot_kinase_dom"/>
</dbReference>
<dbReference type="PANTHER" id="PTHR27002">
    <property type="entry name" value="RECEPTOR-LIKE SERINE/THREONINE-PROTEIN KINASE SD1-8"/>
    <property type="match status" value="1"/>
</dbReference>
<gene>
    <name evidence="21" type="ORF">D0Y65_032044</name>
</gene>
<keyword evidence="10" id="KW-1015">Disulfide bond</keyword>
<keyword evidence="16" id="KW-0812">Transmembrane</keyword>
<dbReference type="Gene3D" id="2.90.10.10">
    <property type="entry name" value="Bulb-type lectin domain"/>
    <property type="match status" value="1"/>
</dbReference>
<name>A0A445IBT0_GLYSO</name>
<reference evidence="21 22" key="1">
    <citation type="submission" date="2018-09" db="EMBL/GenBank/DDBJ databases">
        <title>A high-quality reference genome of wild soybean provides a powerful tool to mine soybean genomes.</title>
        <authorList>
            <person name="Xie M."/>
            <person name="Chung C.Y.L."/>
            <person name="Li M.-W."/>
            <person name="Wong F.-L."/>
            <person name="Chan T.-F."/>
            <person name="Lam H.-M."/>
        </authorList>
    </citation>
    <scope>NUCLEOTIDE SEQUENCE [LARGE SCALE GENOMIC DNA]</scope>
    <source>
        <strain evidence="22">cv. W05</strain>
        <tissue evidence="21">Hypocotyl of etiolated seedlings</tissue>
    </source>
</reference>
<evidence type="ECO:0000256" key="17">
    <source>
        <dbReference type="SAM" id="SignalP"/>
    </source>
</evidence>
<evidence type="ECO:0000313" key="22">
    <source>
        <dbReference type="Proteomes" id="UP000289340"/>
    </source>
</evidence>
<dbReference type="CDD" id="cd00028">
    <property type="entry name" value="B_lectin"/>
    <property type="match status" value="1"/>
</dbReference>
<dbReference type="SMART" id="SM00220">
    <property type="entry name" value="S_TKc"/>
    <property type="match status" value="1"/>
</dbReference>
<dbReference type="FunFam" id="1.10.510.10:FF:000060">
    <property type="entry name" value="G-type lectin S-receptor-like serine/threonine-protein kinase"/>
    <property type="match status" value="1"/>
</dbReference>
<comment type="catalytic activity">
    <reaction evidence="14 15">
        <text>L-seryl-[protein] + ATP = O-phospho-L-seryl-[protein] + ADP + H(+)</text>
        <dbReference type="Rhea" id="RHEA:17989"/>
        <dbReference type="Rhea" id="RHEA-COMP:9863"/>
        <dbReference type="Rhea" id="RHEA-COMP:11604"/>
        <dbReference type="ChEBI" id="CHEBI:15378"/>
        <dbReference type="ChEBI" id="CHEBI:29999"/>
        <dbReference type="ChEBI" id="CHEBI:30616"/>
        <dbReference type="ChEBI" id="CHEBI:83421"/>
        <dbReference type="ChEBI" id="CHEBI:456216"/>
        <dbReference type="EC" id="2.7.11.1"/>
    </reaction>
</comment>
<keyword evidence="3 15" id="KW-0723">Serine/threonine-protein kinase</keyword>
<feature type="domain" description="Apple" evidence="20">
    <location>
        <begin position="331"/>
        <end position="413"/>
    </location>
</feature>
<dbReference type="Gene3D" id="3.50.4.10">
    <property type="entry name" value="Hepatocyte Growth Factor"/>
    <property type="match status" value="1"/>
</dbReference>
<dbReference type="EC" id="2.7.11.1" evidence="15"/>
<dbReference type="CDD" id="cd14066">
    <property type="entry name" value="STKc_IRAK"/>
    <property type="match status" value="1"/>
</dbReference>
<dbReference type="AlphaFoldDB" id="A0A445IBT0"/>
<dbReference type="FunFam" id="3.30.200.20:FF:000195">
    <property type="entry name" value="G-type lectin S-receptor-like serine/threonine-protein kinase"/>
    <property type="match status" value="1"/>
</dbReference>
<dbReference type="EMBL" id="QZWG01000011">
    <property type="protein sequence ID" value="RZB83308.1"/>
    <property type="molecule type" value="Genomic_DNA"/>
</dbReference>
<evidence type="ECO:0000256" key="4">
    <source>
        <dbReference type="ARBA" id="ARBA00022553"/>
    </source>
</evidence>
<sequence>MQNLRTQWFWFFLFCCISRTSTSLDSIAPNQSISDGETLISHEKTFELGFFSPGSSKSRYLGIWYYNINPRTMVWVANREAPLNTTSGVLKLSDQGLVLVNGTNNIVWSSNMSTTAETENTIAQLLDSGNLVVKDGNSEHEHYLWQSFDHPCDTLLPGMKLGWNLEKGEELFLSSWKSADDPSHGEYSFKIDPRGCPQAVLWKGTNLSNRFGPWNGLYFSGSLIDSQSPGVKVDFVLNKKEIYYQFQVLNKSLSYRFWVTPNRNALVSLWESQISDWLILYSQPSFPCEYYGRCGANSICNAGNPRCTCLDGFFRHMNSSKDCVRTIRLTCNKDRFRKYTGMVLPDTSSSWYNKNMVLEECAEMCLQNCSCTAYANLDISGGGSGCLLWYHDLIDLRHYPQAQGGQDIYIRYSDSELDHSQKNGLSKSKIASIVTGSTMFVVSMILGLVIWLWKRKVEMEEMKKQLYQSHHNYNLRKEEPDLPAFDLPVIAKATDNFSDTNKLGEGGFGPVYKGTLIGGQDIAVKRLSNNSGQGLKEFKNEVALIAKLQHRNLVKLHGYCIQEEEKMLIYEYMPNMSLDYFIFDEIRTKLLDWSKRFHIIGGIARGLVYLHEDSRLRVIHRDLKTSNILLDENMNPKISDFGLARTLWGDQVDANTNKIAGTYGYMPPEYAVHGHFSMKSDVFSFGVMVLEIVSGKKNRDFSDPNHCLNLLGHAWRLWTEGRPTNLMDAFLGERCTSSEVIRCIHVGLLCVQQRPNDRPDMSAVVLMLNGEKSLPQPKAPGFYNGRDKADLFGPFSNNDASLTVLEAR</sequence>
<keyword evidence="7 15" id="KW-0547">Nucleotide-binding</keyword>
<feature type="domain" description="Protein kinase" evidence="18">
    <location>
        <begin position="497"/>
        <end position="774"/>
    </location>
</feature>
<keyword evidence="16" id="KW-1133">Transmembrane helix</keyword>
<proteinExistence type="inferred from homology"/>
<dbReference type="GO" id="GO:0106310">
    <property type="term" value="F:protein serine kinase activity"/>
    <property type="evidence" value="ECO:0007669"/>
    <property type="project" value="RHEA"/>
</dbReference>
<evidence type="ECO:0000256" key="16">
    <source>
        <dbReference type="SAM" id="Phobius"/>
    </source>
</evidence>
<keyword evidence="5 15" id="KW-0808">Transferase</keyword>
<dbReference type="SMART" id="SM00473">
    <property type="entry name" value="PAN_AP"/>
    <property type="match status" value="1"/>
</dbReference>
<feature type="chain" id="PRO_5019226196" description="Receptor-like serine/threonine-protein kinase" evidence="17">
    <location>
        <begin position="24"/>
        <end position="808"/>
    </location>
</feature>
<keyword evidence="22" id="KW-1185">Reference proteome</keyword>
<keyword evidence="4" id="KW-0597">Phosphoprotein</keyword>
<evidence type="ECO:0000259" key="20">
    <source>
        <dbReference type="PROSITE" id="PS50948"/>
    </source>
</evidence>
<evidence type="ECO:0000256" key="9">
    <source>
        <dbReference type="ARBA" id="ARBA00022840"/>
    </source>
</evidence>
<dbReference type="GO" id="GO:0048544">
    <property type="term" value="P:recognition of pollen"/>
    <property type="evidence" value="ECO:0007669"/>
    <property type="project" value="InterPro"/>
</dbReference>
<dbReference type="Pfam" id="PF08276">
    <property type="entry name" value="PAN_2"/>
    <property type="match status" value="1"/>
</dbReference>
<keyword evidence="9 15" id="KW-0067">ATP-binding</keyword>
<dbReference type="Pfam" id="PF00954">
    <property type="entry name" value="S_locus_glycop"/>
    <property type="match status" value="1"/>
</dbReference>
<evidence type="ECO:0000256" key="6">
    <source>
        <dbReference type="ARBA" id="ARBA00022729"/>
    </source>
</evidence>